<dbReference type="EMBL" id="LFJV01000024">
    <property type="protein sequence ID" value="KMM34011.1"/>
    <property type="molecule type" value="Genomic_DNA"/>
</dbReference>
<organism evidence="1 2">
    <name type="scientific">Parabacteroides goldsteinii</name>
    <dbReference type="NCBI Taxonomy" id="328812"/>
    <lineage>
        <taxon>Bacteria</taxon>
        <taxon>Pseudomonadati</taxon>
        <taxon>Bacteroidota</taxon>
        <taxon>Bacteroidia</taxon>
        <taxon>Bacteroidales</taxon>
        <taxon>Tannerellaceae</taxon>
        <taxon>Parabacteroides</taxon>
    </lineage>
</organism>
<protein>
    <submittedName>
        <fullName evidence="1">Uncharacterized protein</fullName>
    </submittedName>
</protein>
<dbReference type="RefSeq" id="WP_044245320.1">
    <property type="nucleotide sequence ID" value="NZ_CABKUI010000001.1"/>
</dbReference>
<evidence type="ECO:0000313" key="1">
    <source>
        <dbReference type="EMBL" id="KMM34011.1"/>
    </source>
</evidence>
<evidence type="ECO:0000313" key="2">
    <source>
        <dbReference type="Proteomes" id="UP000036166"/>
    </source>
</evidence>
<proteinExistence type="predicted"/>
<gene>
    <name evidence="1" type="ORF">ACM15_08860</name>
</gene>
<sequence length="143" mass="17012">MVIKDEKGEIVNKYYPLVEKLSYINDCIFRKLDNEILFVEDMRDSIFSLRGDKLTPRYFVDYKDKSMSKVDRKSILKRTREPLIVQQENLQSAIDKGFKYWQKEGLLAAERAEELKNMIEERFPDRNNIGETNPVLFLLKVKK</sequence>
<dbReference type="AlphaFoldDB" id="A0A0J6CCK5"/>
<comment type="caution">
    <text evidence="1">The sequence shown here is derived from an EMBL/GenBank/DDBJ whole genome shotgun (WGS) entry which is preliminary data.</text>
</comment>
<accession>A0A0J6CCK5</accession>
<reference evidence="1 2" key="1">
    <citation type="submission" date="2015-06" db="EMBL/GenBank/DDBJ databases">
        <title>Draft Genome Sequence of Parabacteroides goldsteinii with Putative Novel Metallo-Beta-Lactamases Isolated from a Blood Culture from a Human Patient.</title>
        <authorList>
            <person name="Krogh T.J."/>
            <person name="Agergaard C.N."/>
            <person name="Moller-Jensen J."/>
            <person name="Justesen U.S."/>
        </authorList>
    </citation>
    <scope>NUCLEOTIDE SEQUENCE [LARGE SCALE GENOMIC DNA]</scope>
    <source>
        <strain evidence="1 2">910340</strain>
    </source>
</reference>
<name>A0A0J6CCK5_9BACT</name>
<dbReference type="PATRIC" id="fig|328812.4.peg.2325"/>
<dbReference type="Proteomes" id="UP000036166">
    <property type="component" value="Unassembled WGS sequence"/>
</dbReference>